<dbReference type="RefSeq" id="WP_345347311.1">
    <property type="nucleotide sequence ID" value="NZ_BAABHJ010000001.1"/>
</dbReference>
<dbReference type="Pfam" id="PF13535">
    <property type="entry name" value="ATP-grasp_4"/>
    <property type="match status" value="1"/>
</dbReference>
<dbReference type="Gene3D" id="3.40.50.20">
    <property type="match status" value="1"/>
</dbReference>
<dbReference type="Gene3D" id="3.30.1490.20">
    <property type="entry name" value="ATP-grasp fold, A domain"/>
    <property type="match status" value="1"/>
</dbReference>
<keyword evidence="1" id="KW-0436">Ligase</keyword>
<dbReference type="PROSITE" id="PS50975">
    <property type="entry name" value="ATP_GRASP"/>
    <property type="match status" value="1"/>
</dbReference>
<evidence type="ECO:0000313" key="7">
    <source>
        <dbReference type="Proteomes" id="UP001500212"/>
    </source>
</evidence>
<dbReference type="InterPro" id="IPR052032">
    <property type="entry name" value="ATP-dep_AA_Ligase"/>
</dbReference>
<dbReference type="SMART" id="SM01209">
    <property type="entry name" value="GARS_A"/>
    <property type="match status" value="1"/>
</dbReference>
<evidence type="ECO:0000256" key="2">
    <source>
        <dbReference type="ARBA" id="ARBA00022741"/>
    </source>
</evidence>
<feature type="domain" description="ATP-grasp" evidence="5">
    <location>
        <begin position="118"/>
        <end position="324"/>
    </location>
</feature>
<dbReference type="SUPFAM" id="SSF56059">
    <property type="entry name" value="Glutathione synthetase ATP-binding domain-like"/>
    <property type="match status" value="1"/>
</dbReference>
<dbReference type="Pfam" id="PF18603">
    <property type="entry name" value="LAL_C2"/>
    <property type="match status" value="1"/>
</dbReference>
<evidence type="ECO:0000256" key="4">
    <source>
        <dbReference type="PROSITE-ProRule" id="PRU00409"/>
    </source>
</evidence>
<comment type="caution">
    <text evidence="6">The sequence shown here is derived from an EMBL/GenBank/DDBJ whole genome shotgun (WGS) entry which is preliminary data.</text>
</comment>
<keyword evidence="3 4" id="KW-0067">ATP-binding</keyword>
<gene>
    <name evidence="6" type="ORF">GCM10023195_04600</name>
</gene>
<protein>
    <submittedName>
        <fullName evidence="6">ATP-grasp domain-containing protein</fullName>
    </submittedName>
</protein>
<dbReference type="Proteomes" id="UP001500212">
    <property type="component" value="Unassembled WGS sequence"/>
</dbReference>
<sequence length="419" mass="43946">MATLVIGCGVKLISSLQEQMPGETMVVIEHPQVIEQRGLREKAKSLPTVEALVPCDYIGPFEPRALIDSLPAGTVIERVLPAIDEMTTEASARIAAELGLPGAGVHAAEIFRDKLRLREVAHAAGIPNPRWREVHDLAGLERAAGELAGDGPGGGGLVLKPTGRSGSQGVVLLDPGDDLAEAWRHTTTAEGRVRFDPPPFTRYLVEERLHGSEVSVECLVAGGKVVFGSVTDKRVLPGRHPVEIGHVVPAPVGAAVRKDLLDGIQTLVDASGYEFGILHCEWMVTAAGPVLIECAGRLAGDRITDLVRIAYDFPLLGAYASLMGRDGPVGAIPATPVRAAAVKFLTATSGVLDGVTGLDEATAAPGVRAATVTAAPGDRVAAPRASRDRIGHVMAVGDDAGQAWERVESAARLIRVTVR</sequence>
<dbReference type="InterPro" id="IPR013815">
    <property type="entry name" value="ATP_grasp_subdomain_1"/>
</dbReference>
<reference evidence="7" key="1">
    <citation type="journal article" date="2019" name="Int. J. Syst. Evol. Microbiol.">
        <title>The Global Catalogue of Microorganisms (GCM) 10K type strain sequencing project: providing services to taxonomists for standard genome sequencing and annotation.</title>
        <authorList>
            <consortium name="The Broad Institute Genomics Platform"/>
            <consortium name="The Broad Institute Genome Sequencing Center for Infectious Disease"/>
            <person name="Wu L."/>
            <person name="Ma J."/>
        </authorList>
    </citation>
    <scope>NUCLEOTIDE SEQUENCE [LARGE SCALE GENOMIC DNA]</scope>
    <source>
        <strain evidence="7">JCM 17938</strain>
    </source>
</reference>
<evidence type="ECO:0000256" key="3">
    <source>
        <dbReference type="ARBA" id="ARBA00022840"/>
    </source>
</evidence>
<dbReference type="InterPro" id="IPR011761">
    <property type="entry name" value="ATP-grasp"/>
</dbReference>
<evidence type="ECO:0000313" key="6">
    <source>
        <dbReference type="EMBL" id="GAA4601690.1"/>
    </source>
</evidence>
<dbReference type="EMBL" id="BAABHJ010000001">
    <property type="protein sequence ID" value="GAA4601690.1"/>
    <property type="molecule type" value="Genomic_DNA"/>
</dbReference>
<organism evidence="6 7">
    <name type="scientific">Actinoallomurus liliacearum</name>
    <dbReference type="NCBI Taxonomy" id="1080073"/>
    <lineage>
        <taxon>Bacteria</taxon>
        <taxon>Bacillati</taxon>
        <taxon>Actinomycetota</taxon>
        <taxon>Actinomycetes</taxon>
        <taxon>Streptosporangiales</taxon>
        <taxon>Thermomonosporaceae</taxon>
        <taxon>Actinoallomurus</taxon>
    </lineage>
</organism>
<evidence type="ECO:0000256" key="1">
    <source>
        <dbReference type="ARBA" id="ARBA00022598"/>
    </source>
</evidence>
<dbReference type="InterPro" id="IPR040570">
    <property type="entry name" value="LAL_C2"/>
</dbReference>
<dbReference type="PANTHER" id="PTHR43585:SF2">
    <property type="entry name" value="ATP-GRASP ENZYME FSQD"/>
    <property type="match status" value="1"/>
</dbReference>
<keyword evidence="7" id="KW-1185">Reference proteome</keyword>
<dbReference type="PANTHER" id="PTHR43585">
    <property type="entry name" value="FUMIPYRROLE BIOSYNTHESIS PROTEIN C"/>
    <property type="match status" value="1"/>
</dbReference>
<evidence type="ECO:0000259" key="5">
    <source>
        <dbReference type="PROSITE" id="PS50975"/>
    </source>
</evidence>
<accession>A0ABP8TD29</accession>
<proteinExistence type="predicted"/>
<keyword evidence="2 4" id="KW-0547">Nucleotide-binding</keyword>
<name>A0ABP8TD29_9ACTN</name>
<dbReference type="Gene3D" id="3.30.470.20">
    <property type="entry name" value="ATP-grasp fold, B domain"/>
    <property type="match status" value="1"/>
</dbReference>